<feature type="transmembrane region" description="Helical" evidence="1">
    <location>
        <begin position="85"/>
        <end position="107"/>
    </location>
</feature>
<organism evidence="2 3">
    <name type="scientific">Mycolicibacterium psychrotolerans</name>
    <dbReference type="NCBI Taxonomy" id="216929"/>
    <lineage>
        <taxon>Bacteria</taxon>
        <taxon>Bacillati</taxon>
        <taxon>Actinomycetota</taxon>
        <taxon>Actinomycetes</taxon>
        <taxon>Mycobacteriales</taxon>
        <taxon>Mycobacteriaceae</taxon>
        <taxon>Mycolicibacterium</taxon>
    </lineage>
</organism>
<name>A0A7I7M747_9MYCO</name>
<dbReference type="EMBL" id="AP022574">
    <property type="protein sequence ID" value="BBX67994.1"/>
    <property type="molecule type" value="Genomic_DNA"/>
</dbReference>
<dbReference type="RefSeq" id="WP_246228910.1">
    <property type="nucleotide sequence ID" value="NZ_AP022574.1"/>
</dbReference>
<dbReference type="Pfam" id="PF08592">
    <property type="entry name" value="Anthrone_oxy"/>
    <property type="match status" value="1"/>
</dbReference>
<feature type="transmembrane region" description="Helical" evidence="1">
    <location>
        <begin position="56"/>
        <end position="78"/>
    </location>
</feature>
<dbReference type="AlphaFoldDB" id="A0A7I7M747"/>
<reference evidence="2 3" key="1">
    <citation type="journal article" date="2019" name="Emerg. Microbes Infect.">
        <title>Comprehensive subspecies identification of 175 nontuberculous mycobacteria species based on 7547 genomic profiles.</title>
        <authorList>
            <person name="Matsumoto Y."/>
            <person name="Kinjo T."/>
            <person name="Motooka D."/>
            <person name="Nabeya D."/>
            <person name="Jung N."/>
            <person name="Uechi K."/>
            <person name="Horii T."/>
            <person name="Iida T."/>
            <person name="Fujita J."/>
            <person name="Nakamura S."/>
        </authorList>
    </citation>
    <scope>NUCLEOTIDE SEQUENCE [LARGE SCALE GENOMIC DNA]</scope>
    <source>
        <strain evidence="2 3">JCM 13323</strain>
    </source>
</reference>
<protein>
    <submittedName>
        <fullName evidence="2">Membrane protein</fullName>
    </submittedName>
</protein>
<dbReference type="Proteomes" id="UP000466514">
    <property type="component" value="Chromosome"/>
</dbReference>
<accession>A0A7I7M747</accession>
<feature type="transmembrane region" description="Helical" evidence="1">
    <location>
        <begin position="127"/>
        <end position="153"/>
    </location>
</feature>
<keyword evidence="1" id="KW-1133">Transmembrane helix</keyword>
<keyword evidence="3" id="KW-1185">Reference proteome</keyword>
<gene>
    <name evidence="2" type="ORF">MPSYJ_14550</name>
</gene>
<dbReference type="KEGG" id="mpsc:MPSYJ_14550"/>
<dbReference type="InterPro" id="IPR013901">
    <property type="entry name" value="Anthrone_oxy"/>
</dbReference>
<keyword evidence="1" id="KW-0812">Transmembrane</keyword>
<evidence type="ECO:0000256" key="1">
    <source>
        <dbReference type="SAM" id="Phobius"/>
    </source>
</evidence>
<evidence type="ECO:0000313" key="3">
    <source>
        <dbReference type="Proteomes" id="UP000466514"/>
    </source>
</evidence>
<proteinExistence type="predicted"/>
<evidence type="ECO:0000313" key="2">
    <source>
        <dbReference type="EMBL" id="BBX67994.1"/>
    </source>
</evidence>
<keyword evidence="1" id="KW-0472">Membrane</keyword>
<sequence>MSPLTALASASALAGAAAGGMMFVFSTFVMQGLDRAGPVGAIGAMRGINAEAQTSAVFLLVYFGAALLAVVVGVLAALQWEAPGSIWLVAGAVLGVAGALVTVAANVPLNDGLDAADASPEVWRAYLHSWVAWNHVRTVTGLGAAVLTMIGVAQR</sequence>